<dbReference type="RefSeq" id="WP_039753130.1">
    <property type="nucleotide sequence ID" value="NZ_JTCM02000185.1"/>
</dbReference>
<name>A0A846HLH5_9CYAN</name>
<evidence type="ECO:0000313" key="10">
    <source>
        <dbReference type="Proteomes" id="UP000031549"/>
    </source>
</evidence>
<comment type="caution">
    <text evidence="9">The sequence shown here is derived from an EMBL/GenBank/DDBJ whole genome shotgun (WGS) entry which is preliminary data.</text>
</comment>
<dbReference type="AlphaFoldDB" id="A0A846HLH5"/>
<proteinExistence type="inferred from homology"/>
<dbReference type="InterPro" id="IPR037294">
    <property type="entry name" value="ABC_BtuC-like"/>
</dbReference>
<keyword evidence="3" id="KW-0813">Transport</keyword>
<keyword evidence="5 8" id="KW-0812">Transmembrane</keyword>
<feature type="transmembrane region" description="Helical" evidence="8">
    <location>
        <begin position="168"/>
        <end position="192"/>
    </location>
</feature>
<sequence>MINPIPKHLRKNKQQRYKLLMLAMVVMLLLSITLAVMIGPVPISPLRVWQIALSQVFPNVTGDWTQAQVQIVWLIRFPRVLLAFFVGAGLSVVGVTMQALVRNPLADPFIFGISSGASVGAVLVILFGIFSFFGVYALSLGAFLGALLAFVVVFFLARRQGRLFPTRLILIGVAVSYMFEAITSFLALKAGSGEATQGVLFWLLGGLSGTKWPDLILPVLALLVGCSYLLLQTRSLNALLIGEETARTLGIDTDSFRKQLFFVTSLLTGVIVAVSGVIGFVGLMIPHSVRFLVGSDHDRVLPVSLLLGGIFLIWADVLARIIIAPEEVPIGIITALFGTPFFIWLMQGFSKCLGRE</sequence>
<dbReference type="GO" id="GO:0022857">
    <property type="term" value="F:transmembrane transporter activity"/>
    <property type="evidence" value="ECO:0007669"/>
    <property type="project" value="InterPro"/>
</dbReference>
<feature type="transmembrane region" description="Helical" evidence="8">
    <location>
        <begin position="20"/>
        <end position="43"/>
    </location>
</feature>
<gene>
    <name evidence="9" type="ORF">PI95_034085</name>
</gene>
<feature type="transmembrane region" description="Helical" evidence="8">
    <location>
        <begin position="212"/>
        <end position="231"/>
    </location>
</feature>
<feature type="transmembrane region" description="Helical" evidence="8">
    <location>
        <begin position="80"/>
        <end position="101"/>
    </location>
</feature>
<feature type="transmembrane region" description="Helical" evidence="8">
    <location>
        <begin position="136"/>
        <end position="156"/>
    </location>
</feature>
<organism evidence="9 10">
    <name type="scientific">Hassallia byssoidea VB512170</name>
    <dbReference type="NCBI Taxonomy" id="1304833"/>
    <lineage>
        <taxon>Bacteria</taxon>
        <taxon>Bacillati</taxon>
        <taxon>Cyanobacteriota</taxon>
        <taxon>Cyanophyceae</taxon>
        <taxon>Nostocales</taxon>
        <taxon>Tolypothrichaceae</taxon>
        <taxon>Hassallia</taxon>
    </lineage>
</organism>
<dbReference type="EMBL" id="JTCM02000185">
    <property type="protein sequence ID" value="NEU77368.1"/>
    <property type="molecule type" value="Genomic_DNA"/>
</dbReference>
<dbReference type="Pfam" id="PF01032">
    <property type="entry name" value="FecCD"/>
    <property type="match status" value="1"/>
</dbReference>
<feature type="transmembrane region" description="Helical" evidence="8">
    <location>
        <begin position="305"/>
        <end position="323"/>
    </location>
</feature>
<accession>A0A846HLH5</accession>
<dbReference type="GO" id="GO:0033214">
    <property type="term" value="P:siderophore-iron import into cell"/>
    <property type="evidence" value="ECO:0007669"/>
    <property type="project" value="TreeGrafter"/>
</dbReference>
<protein>
    <submittedName>
        <fullName evidence="9">Iron ABC transporter permease</fullName>
    </submittedName>
</protein>
<dbReference type="GO" id="GO:0005886">
    <property type="term" value="C:plasma membrane"/>
    <property type="evidence" value="ECO:0007669"/>
    <property type="project" value="UniProtKB-SubCell"/>
</dbReference>
<evidence type="ECO:0000256" key="1">
    <source>
        <dbReference type="ARBA" id="ARBA00004651"/>
    </source>
</evidence>
<dbReference type="PANTHER" id="PTHR30472:SF67">
    <property type="entry name" value="PERMEASE OF ABC TRANSPORTER-RELATED"/>
    <property type="match status" value="1"/>
</dbReference>
<evidence type="ECO:0000256" key="4">
    <source>
        <dbReference type="ARBA" id="ARBA00022475"/>
    </source>
</evidence>
<evidence type="ECO:0000256" key="6">
    <source>
        <dbReference type="ARBA" id="ARBA00022989"/>
    </source>
</evidence>
<reference evidence="9 10" key="1">
    <citation type="journal article" date="2015" name="Genome Announc.">
        <title>Draft Genome Sequence of Cyanobacterium Hassallia byssoidea Strain VB512170, Isolated from Monuments in India.</title>
        <authorList>
            <person name="Singh D."/>
            <person name="Chandrababunaidu M.M."/>
            <person name="Panda A."/>
            <person name="Sen D."/>
            <person name="Bhattacharyya S."/>
            <person name="Adhikary S.P."/>
            <person name="Tripathy S."/>
        </authorList>
    </citation>
    <scope>NUCLEOTIDE SEQUENCE [LARGE SCALE GENOMIC DNA]</scope>
    <source>
        <strain evidence="9 10">VB512170</strain>
    </source>
</reference>
<evidence type="ECO:0000256" key="2">
    <source>
        <dbReference type="ARBA" id="ARBA00007935"/>
    </source>
</evidence>
<dbReference type="Proteomes" id="UP000031549">
    <property type="component" value="Unassembled WGS sequence"/>
</dbReference>
<evidence type="ECO:0000256" key="5">
    <source>
        <dbReference type="ARBA" id="ARBA00022692"/>
    </source>
</evidence>
<dbReference type="PANTHER" id="PTHR30472">
    <property type="entry name" value="FERRIC ENTEROBACTIN TRANSPORT SYSTEM PERMEASE PROTEIN"/>
    <property type="match status" value="1"/>
</dbReference>
<keyword evidence="6 8" id="KW-1133">Transmembrane helix</keyword>
<evidence type="ECO:0000256" key="7">
    <source>
        <dbReference type="ARBA" id="ARBA00023136"/>
    </source>
</evidence>
<evidence type="ECO:0000256" key="8">
    <source>
        <dbReference type="SAM" id="Phobius"/>
    </source>
</evidence>
<keyword evidence="4" id="KW-1003">Cell membrane</keyword>
<feature type="transmembrane region" description="Helical" evidence="8">
    <location>
        <begin position="108"/>
        <end position="130"/>
    </location>
</feature>
<feature type="transmembrane region" description="Helical" evidence="8">
    <location>
        <begin position="330"/>
        <end position="349"/>
    </location>
</feature>
<evidence type="ECO:0000256" key="3">
    <source>
        <dbReference type="ARBA" id="ARBA00022448"/>
    </source>
</evidence>
<comment type="subcellular location">
    <subcellularLocation>
        <location evidence="1">Cell membrane</location>
        <topology evidence="1">Multi-pass membrane protein</topology>
    </subcellularLocation>
</comment>
<comment type="similarity">
    <text evidence="2">Belongs to the binding-protein-dependent transport system permease family. FecCD subfamily.</text>
</comment>
<dbReference type="InterPro" id="IPR000522">
    <property type="entry name" value="ABC_transptr_permease_BtuC"/>
</dbReference>
<dbReference type="SUPFAM" id="SSF81345">
    <property type="entry name" value="ABC transporter involved in vitamin B12 uptake, BtuC"/>
    <property type="match status" value="1"/>
</dbReference>
<dbReference type="FunFam" id="1.10.3470.10:FF:000001">
    <property type="entry name" value="Vitamin B12 ABC transporter permease BtuC"/>
    <property type="match status" value="1"/>
</dbReference>
<evidence type="ECO:0000313" key="9">
    <source>
        <dbReference type="EMBL" id="NEU77368.1"/>
    </source>
</evidence>
<keyword evidence="10" id="KW-1185">Reference proteome</keyword>
<dbReference type="CDD" id="cd06550">
    <property type="entry name" value="TM_ABC_iron-siderophores_like"/>
    <property type="match status" value="1"/>
</dbReference>
<dbReference type="Gene3D" id="1.10.3470.10">
    <property type="entry name" value="ABC transporter involved in vitamin B12 uptake, BtuC"/>
    <property type="match status" value="1"/>
</dbReference>
<feature type="transmembrane region" description="Helical" evidence="8">
    <location>
        <begin position="260"/>
        <end position="285"/>
    </location>
</feature>
<keyword evidence="7 8" id="KW-0472">Membrane</keyword>